<evidence type="ECO:0000313" key="3">
    <source>
        <dbReference type="EMBL" id="MET3077480.1"/>
    </source>
</evidence>
<dbReference type="Pfam" id="PF05016">
    <property type="entry name" value="ParE_toxin"/>
    <property type="match status" value="1"/>
</dbReference>
<proteinExistence type="inferred from homology"/>
<evidence type="ECO:0000256" key="1">
    <source>
        <dbReference type="ARBA" id="ARBA00022649"/>
    </source>
</evidence>
<dbReference type="EMBL" id="JBEWWF010000005">
    <property type="protein sequence ID" value="MET3077480.1"/>
    <property type="molecule type" value="Genomic_DNA"/>
</dbReference>
<protein>
    <recommendedName>
        <fullName evidence="2">Toxin</fullName>
    </recommendedName>
</protein>
<comment type="similarity">
    <text evidence="2">Belongs to the RelE toxin family.</text>
</comment>
<dbReference type="PIRSF" id="PIRSF029218">
    <property type="entry name" value="ParE"/>
    <property type="match status" value="1"/>
</dbReference>
<evidence type="ECO:0000313" key="4">
    <source>
        <dbReference type="Proteomes" id="UP001548992"/>
    </source>
</evidence>
<comment type="caution">
    <text evidence="3">The sequence shown here is derived from an EMBL/GenBank/DDBJ whole genome shotgun (WGS) entry which is preliminary data.</text>
</comment>
<name>A0ABV2E2H2_9GAMM</name>
<dbReference type="InterPro" id="IPR035093">
    <property type="entry name" value="RelE/ParE_toxin_dom_sf"/>
</dbReference>
<organism evidence="3 4">
    <name type="scientific">Pantoea leporis</name>
    <dbReference type="NCBI Taxonomy" id="2933780"/>
    <lineage>
        <taxon>Bacteria</taxon>
        <taxon>Pseudomonadati</taxon>
        <taxon>Pseudomonadota</taxon>
        <taxon>Gammaproteobacteria</taxon>
        <taxon>Enterobacterales</taxon>
        <taxon>Erwiniaceae</taxon>
        <taxon>Pantoea</taxon>
    </lineage>
</organism>
<sequence>MKEADEDLESIWFYGYWNFGSKKAKQYVLMLHQRFSQLATNELGRKRAELGKNVFALPHREHVIYYRSEVEKVFIVRVLHHSQDVLVHFTQLHWL</sequence>
<dbReference type="InterPro" id="IPR028344">
    <property type="entry name" value="ParE1/4"/>
</dbReference>
<dbReference type="InterPro" id="IPR007712">
    <property type="entry name" value="RelE/ParE_toxin"/>
</dbReference>
<keyword evidence="4" id="KW-1185">Reference proteome</keyword>
<gene>
    <name evidence="3" type="ORF">ABXV16_17130</name>
</gene>
<dbReference type="Gene3D" id="3.30.2310.20">
    <property type="entry name" value="RelE-like"/>
    <property type="match status" value="1"/>
</dbReference>
<dbReference type="RefSeq" id="WP_246862543.1">
    <property type="nucleotide sequence ID" value="NZ_JBEWWF010000005.1"/>
</dbReference>
<reference evidence="3 4" key="1">
    <citation type="submission" date="2024-07" db="EMBL/GenBank/DDBJ databases">
        <title>Isolation, whole-genome sequencing, and annotation of five antibiotic-resistant bacteria from environmental samples.</title>
        <authorList>
            <person name="Bedore T."/>
            <person name="Hudson A.O."/>
            <person name="Kumar G."/>
        </authorList>
    </citation>
    <scope>NUCLEOTIDE SEQUENCE [LARGE SCALE GENOMIC DNA]</scope>
    <source>
        <strain evidence="3 4">RIT844</strain>
    </source>
</reference>
<keyword evidence="1" id="KW-1277">Toxin-antitoxin system</keyword>
<accession>A0ABV2E2H2</accession>
<evidence type="ECO:0000256" key="2">
    <source>
        <dbReference type="PIRNR" id="PIRNR029218"/>
    </source>
</evidence>
<dbReference type="Proteomes" id="UP001548992">
    <property type="component" value="Unassembled WGS sequence"/>
</dbReference>